<dbReference type="SMART" id="SM00320">
    <property type="entry name" value="WD40"/>
    <property type="match status" value="2"/>
</dbReference>
<evidence type="ECO:0008006" key="7">
    <source>
        <dbReference type="Google" id="ProtNLM"/>
    </source>
</evidence>
<feature type="compositionally biased region" description="Basic and acidic residues" evidence="4">
    <location>
        <begin position="639"/>
        <end position="651"/>
    </location>
</feature>
<evidence type="ECO:0000256" key="2">
    <source>
        <dbReference type="ARBA" id="ARBA00023163"/>
    </source>
</evidence>
<dbReference type="InterPro" id="IPR001680">
    <property type="entry name" value="WD40_rpt"/>
</dbReference>
<evidence type="ECO:0000256" key="3">
    <source>
        <dbReference type="ARBA" id="ARBA00023242"/>
    </source>
</evidence>
<protein>
    <recommendedName>
        <fullName evidence="7">WD40 repeat-like protein</fullName>
    </recommendedName>
</protein>
<dbReference type="EMBL" id="JAUKUD010000004">
    <property type="protein sequence ID" value="KAK0746818.1"/>
    <property type="molecule type" value="Genomic_DNA"/>
</dbReference>
<dbReference type="Gene3D" id="2.130.10.10">
    <property type="entry name" value="YVTN repeat-like/Quinoprotein amine dehydrogenase"/>
    <property type="match status" value="1"/>
</dbReference>
<dbReference type="GO" id="GO:0006383">
    <property type="term" value="P:transcription by RNA polymerase III"/>
    <property type="evidence" value="ECO:0007669"/>
    <property type="project" value="TreeGrafter"/>
</dbReference>
<proteinExistence type="predicted"/>
<dbReference type="Proteomes" id="UP001172155">
    <property type="component" value="Unassembled WGS sequence"/>
</dbReference>
<dbReference type="SUPFAM" id="SSF50978">
    <property type="entry name" value="WD40 repeat-like"/>
    <property type="match status" value="1"/>
</dbReference>
<dbReference type="InterPro" id="IPR052416">
    <property type="entry name" value="GTF3C_component"/>
</dbReference>
<dbReference type="GO" id="GO:0005634">
    <property type="term" value="C:nucleus"/>
    <property type="evidence" value="ECO:0007669"/>
    <property type="project" value="UniProtKB-SubCell"/>
</dbReference>
<name>A0AA40K5L6_9PEZI</name>
<feature type="compositionally biased region" description="Basic residues" evidence="4">
    <location>
        <begin position="1"/>
        <end position="13"/>
    </location>
</feature>
<evidence type="ECO:0000313" key="6">
    <source>
        <dbReference type="Proteomes" id="UP001172155"/>
    </source>
</evidence>
<evidence type="ECO:0000313" key="5">
    <source>
        <dbReference type="EMBL" id="KAK0746818.1"/>
    </source>
</evidence>
<feature type="compositionally biased region" description="Basic residues" evidence="4">
    <location>
        <begin position="652"/>
        <end position="663"/>
    </location>
</feature>
<dbReference type="AlphaFoldDB" id="A0AA40K5L6"/>
<keyword evidence="3" id="KW-0539">Nucleus</keyword>
<sequence length="720" mass="78929">MPPRRTRGIRKKYNHDPLAILDDNSNSDPNNSTSDPLPAAGSPSSDGDFTHSPAAANNASEDDDDDDALPSNASADDGVHSDPDSGPTTTKPPARTRLKPRRLRNAGAGMVQSRKSSHHIPTYPHETRVVTRVYAGPLRRYARYTALRDIMYGPEYHRIRIVWDLDNRFRDWALLPPRRRGANGVTRTPWVPRGFERGEEGRGVAVWEGRRGETDETGERLPGVEGVVALMGPWEGQEEVRFERGEGRALEAKTGGTVVGEGDKMGGWMFDVGGIPLAMAWAPSKGKEAQVLAVAAVPFSDQEPVRNQSVPVPEKLDTEAGWVQFWRIKRGKVEGEKGLALPDSSPPQLATVKFFTWGRPKRLEWCPVPLDAAGLCGVLAVLFGDGRARVLDVGSMDDVAETLYEQVHAPIVTLGNLNAYNVSVTCLTWVNVNRLALGHSDGSITLWSLRPPKLLKRFGTHNNYLIDICSGYPSNPFLLASVPVGGCATVTDLTLPSAESTYFPVPAINFQPHALCWSEQMQGFMALYPSSTPTTTVAFLHHRFPCQARSIITGPNAATCVSAGATHPYVLVGSADGSVYACNALHKLFKQKGEVLKKVRVMEHEYRPAEDDGSSRDEDGGPVRGFVRVLQGFLPEANDDPRTEKRKEVDRKRKLARKKKRGGRGAEEPVEEEEVGSRAVTHEPLTRVTNVAWNPNLEFSCWAAFSMASGLVRVMDLGID</sequence>
<gene>
    <name evidence="5" type="ORF">B0T18DRAFT_466176</name>
</gene>
<keyword evidence="6" id="KW-1185">Reference proteome</keyword>
<dbReference type="InterPro" id="IPR036322">
    <property type="entry name" value="WD40_repeat_dom_sf"/>
</dbReference>
<keyword evidence="2" id="KW-0804">Transcription</keyword>
<comment type="caution">
    <text evidence="5">The sequence shown here is derived from an EMBL/GenBank/DDBJ whole genome shotgun (WGS) entry which is preliminary data.</text>
</comment>
<accession>A0AA40K5L6</accession>
<feature type="compositionally biased region" description="Low complexity" evidence="4">
    <location>
        <begin position="22"/>
        <end position="36"/>
    </location>
</feature>
<evidence type="ECO:0000256" key="1">
    <source>
        <dbReference type="ARBA" id="ARBA00004123"/>
    </source>
</evidence>
<dbReference type="GO" id="GO:0000127">
    <property type="term" value="C:transcription factor TFIIIC complex"/>
    <property type="evidence" value="ECO:0007669"/>
    <property type="project" value="TreeGrafter"/>
</dbReference>
<reference evidence="5" key="1">
    <citation type="submission" date="2023-06" db="EMBL/GenBank/DDBJ databases">
        <title>Genome-scale phylogeny and comparative genomics of the fungal order Sordariales.</title>
        <authorList>
            <consortium name="Lawrence Berkeley National Laboratory"/>
            <person name="Hensen N."/>
            <person name="Bonometti L."/>
            <person name="Westerberg I."/>
            <person name="Brannstrom I.O."/>
            <person name="Guillou S."/>
            <person name="Cros-Aarteil S."/>
            <person name="Calhoun S."/>
            <person name="Haridas S."/>
            <person name="Kuo A."/>
            <person name="Mondo S."/>
            <person name="Pangilinan J."/>
            <person name="Riley R."/>
            <person name="LaButti K."/>
            <person name="Andreopoulos B."/>
            <person name="Lipzen A."/>
            <person name="Chen C."/>
            <person name="Yanf M."/>
            <person name="Daum C."/>
            <person name="Ng V."/>
            <person name="Clum A."/>
            <person name="Steindorff A."/>
            <person name="Ohm R."/>
            <person name="Martin F."/>
            <person name="Silar P."/>
            <person name="Natvig D."/>
            <person name="Lalanne C."/>
            <person name="Gautier V."/>
            <person name="Ament-velasquez S.L."/>
            <person name="Kruys A."/>
            <person name="Hutchinson M.I."/>
            <person name="Powell A.J."/>
            <person name="Barry K."/>
            <person name="Miller A.N."/>
            <person name="Grigoriev I.V."/>
            <person name="Debuchy R."/>
            <person name="Gladieux P."/>
            <person name="Thoren M.H."/>
            <person name="Johannesson H."/>
        </authorList>
    </citation>
    <scope>NUCLEOTIDE SEQUENCE</scope>
    <source>
        <strain evidence="5">SMH3187-1</strain>
    </source>
</reference>
<feature type="compositionally biased region" description="Basic residues" evidence="4">
    <location>
        <begin position="94"/>
        <end position="104"/>
    </location>
</feature>
<dbReference type="PANTHER" id="PTHR15052">
    <property type="entry name" value="RNA POLYMERASE III TRANSCRIPTION INITIATION FACTOR COMPLEX SUBUNIT"/>
    <property type="match status" value="1"/>
</dbReference>
<dbReference type="InterPro" id="IPR015943">
    <property type="entry name" value="WD40/YVTN_repeat-like_dom_sf"/>
</dbReference>
<comment type="subcellular location">
    <subcellularLocation>
        <location evidence="1">Nucleus</location>
    </subcellularLocation>
</comment>
<feature type="region of interest" description="Disordered" evidence="4">
    <location>
        <begin position="636"/>
        <end position="679"/>
    </location>
</feature>
<organism evidence="5 6">
    <name type="scientific">Schizothecium vesticola</name>
    <dbReference type="NCBI Taxonomy" id="314040"/>
    <lineage>
        <taxon>Eukaryota</taxon>
        <taxon>Fungi</taxon>
        <taxon>Dikarya</taxon>
        <taxon>Ascomycota</taxon>
        <taxon>Pezizomycotina</taxon>
        <taxon>Sordariomycetes</taxon>
        <taxon>Sordariomycetidae</taxon>
        <taxon>Sordariales</taxon>
        <taxon>Schizotheciaceae</taxon>
        <taxon>Schizothecium</taxon>
    </lineage>
</organism>
<evidence type="ECO:0000256" key="4">
    <source>
        <dbReference type="SAM" id="MobiDB-lite"/>
    </source>
</evidence>
<dbReference type="PANTHER" id="PTHR15052:SF2">
    <property type="entry name" value="GENERAL TRANSCRIPTION FACTOR 3C POLYPEPTIDE 2"/>
    <property type="match status" value="1"/>
</dbReference>
<feature type="region of interest" description="Disordered" evidence="4">
    <location>
        <begin position="1"/>
        <end position="119"/>
    </location>
</feature>